<dbReference type="Proteomes" id="UP001295684">
    <property type="component" value="Unassembled WGS sequence"/>
</dbReference>
<evidence type="ECO:0000256" key="1">
    <source>
        <dbReference type="SAM" id="MobiDB-lite"/>
    </source>
</evidence>
<keyword evidence="3" id="KW-1185">Reference proteome</keyword>
<dbReference type="AlphaFoldDB" id="A0AAD2DA93"/>
<accession>A0AAD2DA93</accession>
<feature type="region of interest" description="Disordered" evidence="1">
    <location>
        <begin position="1"/>
        <end position="23"/>
    </location>
</feature>
<name>A0AAD2DA93_EUPCR</name>
<organism evidence="2 3">
    <name type="scientific">Euplotes crassus</name>
    <dbReference type="NCBI Taxonomy" id="5936"/>
    <lineage>
        <taxon>Eukaryota</taxon>
        <taxon>Sar</taxon>
        <taxon>Alveolata</taxon>
        <taxon>Ciliophora</taxon>
        <taxon>Intramacronucleata</taxon>
        <taxon>Spirotrichea</taxon>
        <taxon>Hypotrichia</taxon>
        <taxon>Euplotida</taxon>
        <taxon>Euplotidae</taxon>
        <taxon>Moneuplotes</taxon>
    </lineage>
</organism>
<sequence>MSHFTKKIPGIGSKQALSSLGNSNSKLSKVYSNELKSTNAGKFSKVPSLYGSKRRQQSQVIDSIQFLKKKFQGKGNKDNDQLMVNGFGNNSRGFMDKNINNMPLIKNAQSVFKETATIQPNTKIHGYNTSDETLSSDTGPQGFNKKIMFKPQTMDLNDDIANASAKSKLGSYSNFCRFPDEKENSQRRR</sequence>
<feature type="compositionally biased region" description="Polar residues" evidence="1">
    <location>
        <begin position="123"/>
        <end position="141"/>
    </location>
</feature>
<feature type="region of interest" description="Disordered" evidence="1">
    <location>
        <begin position="123"/>
        <end position="142"/>
    </location>
</feature>
<comment type="caution">
    <text evidence="2">The sequence shown here is derived from an EMBL/GenBank/DDBJ whole genome shotgun (WGS) entry which is preliminary data.</text>
</comment>
<evidence type="ECO:0000313" key="3">
    <source>
        <dbReference type="Proteomes" id="UP001295684"/>
    </source>
</evidence>
<proteinExistence type="predicted"/>
<evidence type="ECO:0000313" key="2">
    <source>
        <dbReference type="EMBL" id="CAI2386959.1"/>
    </source>
</evidence>
<reference evidence="2" key="1">
    <citation type="submission" date="2023-07" db="EMBL/GenBank/DDBJ databases">
        <authorList>
            <consortium name="AG Swart"/>
            <person name="Singh M."/>
            <person name="Singh A."/>
            <person name="Seah K."/>
            <person name="Emmerich C."/>
        </authorList>
    </citation>
    <scope>NUCLEOTIDE SEQUENCE</scope>
    <source>
        <strain evidence="2">DP1</strain>
    </source>
</reference>
<dbReference type="EMBL" id="CAMPGE010029485">
    <property type="protein sequence ID" value="CAI2386959.1"/>
    <property type="molecule type" value="Genomic_DNA"/>
</dbReference>
<gene>
    <name evidence="2" type="ORF">ECRASSUSDP1_LOCUS28585</name>
</gene>
<protein>
    <submittedName>
        <fullName evidence="2">Uncharacterized protein</fullName>
    </submittedName>
</protein>